<protein>
    <submittedName>
        <fullName evidence="5">Uncharacterized protein</fullName>
    </submittedName>
</protein>
<dbReference type="GO" id="GO:0005096">
    <property type="term" value="F:GTPase activator activity"/>
    <property type="evidence" value="ECO:0007669"/>
    <property type="project" value="UniProtKB-KW"/>
</dbReference>
<dbReference type="Proteomes" id="UP000751190">
    <property type="component" value="Unassembled WGS sequence"/>
</dbReference>
<dbReference type="InterPro" id="IPR032675">
    <property type="entry name" value="LRR_dom_sf"/>
</dbReference>
<evidence type="ECO:0000313" key="6">
    <source>
        <dbReference type="Proteomes" id="UP000751190"/>
    </source>
</evidence>
<dbReference type="Gene3D" id="3.80.10.10">
    <property type="entry name" value="Ribonuclease Inhibitor"/>
    <property type="match status" value="1"/>
</dbReference>
<name>A0A8J5XUC9_DIALT</name>
<keyword evidence="3" id="KW-0677">Repeat</keyword>
<keyword evidence="6" id="KW-1185">Reference proteome</keyword>
<proteinExistence type="predicted"/>
<dbReference type="InterPro" id="IPR001611">
    <property type="entry name" value="Leu-rich_rpt"/>
</dbReference>
<evidence type="ECO:0000313" key="5">
    <source>
        <dbReference type="EMBL" id="KAG8470759.1"/>
    </source>
</evidence>
<accession>A0A8J5XUC9</accession>
<feature type="region of interest" description="Disordered" evidence="4">
    <location>
        <begin position="1"/>
        <end position="46"/>
    </location>
</feature>
<dbReference type="PANTHER" id="PTHR24113">
    <property type="entry name" value="RAN GTPASE-ACTIVATING PROTEIN 1"/>
    <property type="match status" value="1"/>
</dbReference>
<keyword evidence="2" id="KW-0433">Leucine-rich repeat</keyword>
<comment type="caution">
    <text evidence="5">The sequence shown here is derived from an EMBL/GenBank/DDBJ whole genome shotgun (WGS) entry which is preliminary data.</text>
</comment>
<evidence type="ECO:0000256" key="4">
    <source>
        <dbReference type="SAM" id="MobiDB-lite"/>
    </source>
</evidence>
<dbReference type="GO" id="GO:0005634">
    <property type="term" value="C:nucleus"/>
    <property type="evidence" value="ECO:0007669"/>
    <property type="project" value="TreeGrafter"/>
</dbReference>
<sequence length="457" mass="48070">MADDGWAQGSATVREPPPASTPAARRNDPSRALRPKAFDVQVGAQGRGPHAIELEQEAHGHRLSSSATATGAWPDQWTRVAKAAGPLVRPPTVQLAGDPEQRAPFWLPTAKLSGDTKPRPEFGASVPHEVLEPLSQLVTALGTPAKELLVASALQLARRDLAVPDGYALGFIVRHASDLRALSVAHNPALTADGAWPIAHAIAFCPRLTALNLSHTSLLRRAVLPGDGNPHGLDAQRNRLDARAVALLSSSLRKTAVVELAVEGNAMRQRELHLLAAAWASVIGADPPLQLRTLRLGHNELGDPGAIELARSLARVGSLRVLDVRANRIGDGGAAALARVLDTAPRLLVLCARANQIGARGTAALAPSLALAHWLARLDLGQNPLGVGGDEGVRALCETLGAGGAVRLEELCLDGSGLGARHKQRLQAAHDTREALPAHPTLGRRMPLHILTVASEK</sequence>
<organism evidence="5 6">
    <name type="scientific">Diacronema lutheri</name>
    <name type="common">Unicellular marine alga</name>
    <name type="synonym">Monochrysis lutheri</name>
    <dbReference type="NCBI Taxonomy" id="2081491"/>
    <lineage>
        <taxon>Eukaryota</taxon>
        <taxon>Haptista</taxon>
        <taxon>Haptophyta</taxon>
        <taxon>Pavlovophyceae</taxon>
        <taxon>Pavlovales</taxon>
        <taxon>Pavlovaceae</taxon>
        <taxon>Diacronema</taxon>
    </lineage>
</organism>
<dbReference type="SMART" id="SM00368">
    <property type="entry name" value="LRR_RI"/>
    <property type="match status" value="5"/>
</dbReference>
<keyword evidence="1" id="KW-0343">GTPase activation</keyword>
<dbReference type="GO" id="GO:0048471">
    <property type="term" value="C:perinuclear region of cytoplasm"/>
    <property type="evidence" value="ECO:0007669"/>
    <property type="project" value="TreeGrafter"/>
</dbReference>
<evidence type="ECO:0000256" key="3">
    <source>
        <dbReference type="ARBA" id="ARBA00022737"/>
    </source>
</evidence>
<dbReference type="GO" id="GO:0006913">
    <property type="term" value="P:nucleocytoplasmic transport"/>
    <property type="evidence" value="ECO:0007669"/>
    <property type="project" value="TreeGrafter"/>
</dbReference>
<dbReference type="OrthoDB" id="262416at2759"/>
<dbReference type="InterPro" id="IPR027038">
    <property type="entry name" value="RanGap"/>
</dbReference>
<dbReference type="GO" id="GO:0031267">
    <property type="term" value="F:small GTPase binding"/>
    <property type="evidence" value="ECO:0007669"/>
    <property type="project" value="TreeGrafter"/>
</dbReference>
<dbReference type="AlphaFoldDB" id="A0A8J5XUC9"/>
<evidence type="ECO:0000256" key="1">
    <source>
        <dbReference type="ARBA" id="ARBA00022468"/>
    </source>
</evidence>
<dbReference type="GO" id="GO:0005829">
    <property type="term" value="C:cytosol"/>
    <property type="evidence" value="ECO:0007669"/>
    <property type="project" value="TreeGrafter"/>
</dbReference>
<gene>
    <name evidence="5" type="ORF">KFE25_009180</name>
</gene>
<evidence type="ECO:0000256" key="2">
    <source>
        <dbReference type="ARBA" id="ARBA00022614"/>
    </source>
</evidence>
<reference evidence="5" key="1">
    <citation type="submission" date="2021-05" db="EMBL/GenBank/DDBJ databases">
        <title>The genome of the haptophyte Pavlova lutheri (Diacronema luteri, Pavlovales) - a model for lipid biosynthesis in eukaryotic algae.</title>
        <authorList>
            <person name="Hulatt C.J."/>
            <person name="Posewitz M.C."/>
        </authorList>
    </citation>
    <scope>NUCLEOTIDE SEQUENCE</scope>
    <source>
        <strain evidence="5">NIVA-4/92</strain>
    </source>
</reference>
<dbReference type="SUPFAM" id="SSF52047">
    <property type="entry name" value="RNI-like"/>
    <property type="match status" value="1"/>
</dbReference>
<dbReference type="PANTHER" id="PTHR24113:SF12">
    <property type="entry name" value="RAN GTPASE-ACTIVATING PROTEIN 1"/>
    <property type="match status" value="1"/>
</dbReference>
<dbReference type="Pfam" id="PF13516">
    <property type="entry name" value="LRR_6"/>
    <property type="match status" value="2"/>
</dbReference>
<dbReference type="EMBL" id="JAGTXO010000001">
    <property type="protein sequence ID" value="KAG8470759.1"/>
    <property type="molecule type" value="Genomic_DNA"/>
</dbReference>